<sequence>MVRHSYIRGHFSFDKQELNEDLQQKVAFHTDKIQRIPPTPQDYIRTALSYCHEKTREGVLKFLRRVATALKNTRNLELMNMFLTMHPSFRSLLGWVESVMVLS</sequence>
<organism evidence="1 2">
    <name type="scientific">Eruca vesicaria subsp. sativa</name>
    <name type="common">Garden rocket</name>
    <name type="synonym">Eruca sativa</name>
    <dbReference type="NCBI Taxonomy" id="29727"/>
    <lineage>
        <taxon>Eukaryota</taxon>
        <taxon>Viridiplantae</taxon>
        <taxon>Streptophyta</taxon>
        <taxon>Embryophyta</taxon>
        <taxon>Tracheophyta</taxon>
        <taxon>Spermatophyta</taxon>
        <taxon>Magnoliopsida</taxon>
        <taxon>eudicotyledons</taxon>
        <taxon>Gunneridae</taxon>
        <taxon>Pentapetalae</taxon>
        <taxon>rosids</taxon>
        <taxon>malvids</taxon>
        <taxon>Brassicales</taxon>
        <taxon>Brassicaceae</taxon>
        <taxon>Brassiceae</taxon>
        <taxon>Eruca</taxon>
    </lineage>
</organism>
<keyword evidence="2" id="KW-1185">Reference proteome</keyword>
<protein>
    <submittedName>
        <fullName evidence="1">Uncharacterized protein</fullName>
    </submittedName>
</protein>
<proteinExistence type="predicted"/>
<evidence type="ECO:0000313" key="1">
    <source>
        <dbReference type="EMBL" id="CAH8363233.1"/>
    </source>
</evidence>
<dbReference type="PANTHER" id="PTHR30523:SF33">
    <property type="entry name" value="PHOSPHOENOLPYRUVATE CARBOXYLASE 3"/>
    <property type="match status" value="1"/>
</dbReference>
<reference evidence="1 2" key="1">
    <citation type="submission" date="2022-03" db="EMBL/GenBank/DDBJ databases">
        <authorList>
            <person name="Macdonald S."/>
            <person name="Ahmed S."/>
            <person name="Newling K."/>
        </authorList>
    </citation>
    <scope>NUCLEOTIDE SEQUENCE [LARGE SCALE GENOMIC DNA]</scope>
</reference>
<dbReference type="Pfam" id="PF00311">
    <property type="entry name" value="PEPcase"/>
    <property type="match status" value="1"/>
</dbReference>
<dbReference type="AlphaFoldDB" id="A0ABC8L104"/>
<accession>A0ABC8L104</accession>
<dbReference type="InterPro" id="IPR021135">
    <property type="entry name" value="PEP_COase"/>
</dbReference>
<gene>
    <name evidence="1" type="ORF">ERUC_LOCUS28989</name>
</gene>
<comment type="caution">
    <text evidence="1">The sequence shown here is derived from an EMBL/GenBank/DDBJ whole genome shotgun (WGS) entry which is preliminary data.</text>
</comment>
<dbReference type="EMBL" id="CAKOAT010355154">
    <property type="protein sequence ID" value="CAH8363233.1"/>
    <property type="molecule type" value="Genomic_DNA"/>
</dbReference>
<name>A0ABC8L104_ERUVS</name>
<evidence type="ECO:0000313" key="2">
    <source>
        <dbReference type="Proteomes" id="UP001642260"/>
    </source>
</evidence>
<dbReference type="PANTHER" id="PTHR30523">
    <property type="entry name" value="PHOSPHOENOLPYRUVATE CARBOXYLASE"/>
    <property type="match status" value="1"/>
</dbReference>
<dbReference type="Proteomes" id="UP001642260">
    <property type="component" value="Unassembled WGS sequence"/>
</dbReference>